<sequence length="463" mass="50122">MTFTHPFMANSVSTIKQEMLDAIGARTVEELFEQIPADHRLAKPIELPPSLRSEAELRRHLLGLLKKNQDCESNLSFLGGGCWQHHVPAICDEIAGRSEFLTPVWGTPSSDHGRNQAWFEFTSQLGELIEMEIVSLPVYSWGCAAGHAIRMASRLNGRREVLVPRIIDPERLSVIRNYCEPEAMPSHIKVVEIGFDAATGLLDLTHLAARLSSATAAVYIEVPNYLGVIESQGAAIADLAHKAGAEFIVGVDPLSLGVLAPPASFGADIVVGTTQPLGVHMNCGGGTGGFIASRDEERYAREYPALLVSIAETTVPGEHAFGLSLLHQSSYGMREEGKDWTGNSVYLWAIANAVYMSLMGPQGFRELGELILQRAHYAARTIAAVPGAEVIFPNGVFKEFVVRFSGRSVGEVNAALRARGIFGGHDLSPILPELGQAALYAVTEIHTKGDIDRLAKALAEILR</sequence>
<dbReference type="Proteomes" id="UP001156882">
    <property type="component" value="Unassembled WGS sequence"/>
</dbReference>
<dbReference type="Pfam" id="PF02347">
    <property type="entry name" value="GDC-P"/>
    <property type="match status" value="1"/>
</dbReference>
<dbReference type="SUPFAM" id="SSF53383">
    <property type="entry name" value="PLP-dependent transferases"/>
    <property type="match status" value="1"/>
</dbReference>
<dbReference type="InterPro" id="IPR015421">
    <property type="entry name" value="PyrdxlP-dep_Trfase_major"/>
</dbReference>
<dbReference type="InterPro" id="IPR015424">
    <property type="entry name" value="PyrdxlP-dep_Trfase"/>
</dbReference>
<dbReference type="PANTHER" id="PTHR42806">
    <property type="entry name" value="GLYCINE CLEAVAGE SYSTEM P-PROTEIN"/>
    <property type="match status" value="1"/>
</dbReference>
<dbReference type="EMBL" id="BSPC01000052">
    <property type="protein sequence ID" value="GLS21674.1"/>
    <property type="molecule type" value="Genomic_DNA"/>
</dbReference>
<dbReference type="InterPro" id="IPR023010">
    <property type="entry name" value="GcvPA"/>
</dbReference>
<keyword evidence="4" id="KW-1185">Reference proteome</keyword>
<proteinExistence type="predicted"/>
<dbReference type="InterPro" id="IPR015422">
    <property type="entry name" value="PyrdxlP-dep_Trfase_small"/>
</dbReference>
<evidence type="ECO:0000259" key="2">
    <source>
        <dbReference type="Pfam" id="PF02347"/>
    </source>
</evidence>
<reference evidence="4" key="1">
    <citation type="journal article" date="2019" name="Int. J. Syst. Evol. Microbiol.">
        <title>The Global Catalogue of Microorganisms (GCM) 10K type strain sequencing project: providing services to taxonomists for standard genome sequencing and annotation.</title>
        <authorList>
            <consortium name="The Broad Institute Genomics Platform"/>
            <consortium name="The Broad Institute Genome Sequencing Center for Infectious Disease"/>
            <person name="Wu L."/>
            <person name="Ma J."/>
        </authorList>
    </citation>
    <scope>NUCLEOTIDE SEQUENCE [LARGE SCALE GENOMIC DNA]</scope>
    <source>
        <strain evidence="4">NBRC 101365</strain>
    </source>
</reference>
<feature type="domain" description="Glycine cleavage system P-protein N-terminal" evidence="2">
    <location>
        <begin position="15"/>
        <end position="457"/>
    </location>
</feature>
<comment type="caution">
    <text evidence="3">The sequence shown here is derived from an EMBL/GenBank/DDBJ whole genome shotgun (WGS) entry which is preliminary data.</text>
</comment>
<dbReference type="Gene3D" id="3.40.640.10">
    <property type="entry name" value="Type I PLP-dependent aspartate aminotransferase-like (Major domain)"/>
    <property type="match status" value="1"/>
</dbReference>
<dbReference type="InterPro" id="IPR049315">
    <property type="entry name" value="GDC-P_N"/>
</dbReference>
<name>A0ABQ6CSG5_9HYPH</name>
<protein>
    <submittedName>
        <fullName evidence="3">Glycine dehydrogenase</fullName>
    </submittedName>
</protein>
<gene>
    <name evidence="3" type="ORF">GCM10007874_46910</name>
</gene>
<evidence type="ECO:0000313" key="3">
    <source>
        <dbReference type="EMBL" id="GLS21674.1"/>
    </source>
</evidence>
<accession>A0ABQ6CSG5</accession>
<dbReference type="NCBIfam" id="NF001696">
    <property type="entry name" value="PRK00451.1"/>
    <property type="match status" value="1"/>
</dbReference>
<dbReference type="RefSeq" id="WP_284314678.1">
    <property type="nucleotide sequence ID" value="NZ_BSPC01000052.1"/>
</dbReference>
<dbReference type="PANTHER" id="PTHR42806:SF1">
    <property type="entry name" value="GLYCINE DEHYDROGENASE (DECARBOXYLATING)"/>
    <property type="match status" value="1"/>
</dbReference>
<dbReference type="Gene3D" id="3.90.1150.10">
    <property type="entry name" value="Aspartate Aminotransferase, domain 1"/>
    <property type="match status" value="1"/>
</dbReference>
<organism evidence="3 4">
    <name type="scientific">Labrys miyagiensis</name>
    <dbReference type="NCBI Taxonomy" id="346912"/>
    <lineage>
        <taxon>Bacteria</taxon>
        <taxon>Pseudomonadati</taxon>
        <taxon>Pseudomonadota</taxon>
        <taxon>Alphaproteobacteria</taxon>
        <taxon>Hyphomicrobiales</taxon>
        <taxon>Xanthobacteraceae</taxon>
        <taxon>Labrys</taxon>
    </lineage>
</organism>
<evidence type="ECO:0000313" key="4">
    <source>
        <dbReference type="Proteomes" id="UP001156882"/>
    </source>
</evidence>
<evidence type="ECO:0000256" key="1">
    <source>
        <dbReference type="ARBA" id="ARBA00023002"/>
    </source>
</evidence>
<keyword evidence="1" id="KW-0560">Oxidoreductase</keyword>